<evidence type="ECO:0000313" key="1">
    <source>
        <dbReference type="EMBL" id="RMZ96073.1"/>
    </source>
</evidence>
<name>A0A3M7PAM6_BRAPC</name>
<organism evidence="1 2">
    <name type="scientific">Brachionus plicatilis</name>
    <name type="common">Marine rotifer</name>
    <name type="synonym">Brachionus muelleri</name>
    <dbReference type="NCBI Taxonomy" id="10195"/>
    <lineage>
        <taxon>Eukaryota</taxon>
        <taxon>Metazoa</taxon>
        <taxon>Spiralia</taxon>
        <taxon>Gnathifera</taxon>
        <taxon>Rotifera</taxon>
        <taxon>Eurotatoria</taxon>
        <taxon>Monogononta</taxon>
        <taxon>Pseudotrocha</taxon>
        <taxon>Ploima</taxon>
        <taxon>Brachionidae</taxon>
        <taxon>Brachionus</taxon>
    </lineage>
</organism>
<reference evidence="1 2" key="1">
    <citation type="journal article" date="2018" name="Sci. Rep.">
        <title>Genomic signatures of local adaptation to the degree of environmental predictability in rotifers.</title>
        <authorList>
            <person name="Franch-Gras L."/>
            <person name="Hahn C."/>
            <person name="Garcia-Roger E.M."/>
            <person name="Carmona M.J."/>
            <person name="Serra M."/>
            <person name="Gomez A."/>
        </authorList>
    </citation>
    <scope>NUCLEOTIDE SEQUENCE [LARGE SCALE GENOMIC DNA]</scope>
    <source>
        <strain evidence="1">HYR1</strain>
    </source>
</reference>
<dbReference type="EMBL" id="REGN01012311">
    <property type="protein sequence ID" value="RMZ96073.1"/>
    <property type="molecule type" value="Genomic_DNA"/>
</dbReference>
<evidence type="ECO:0000313" key="2">
    <source>
        <dbReference type="Proteomes" id="UP000276133"/>
    </source>
</evidence>
<keyword evidence="2" id="KW-1185">Reference proteome</keyword>
<gene>
    <name evidence="1" type="ORF">BpHYR1_001202</name>
</gene>
<sequence>MTELSTSYEFVAPYNQNIEDSLREAQEIVQQIITKTARDLDEVFIPRTYSEAGLKEAKQKIIKYSYSIILKS</sequence>
<proteinExistence type="predicted"/>
<dbReference type="AlphaFoldDB" id="A0A3M7PAM6"/>
<dbReference type="Proteomes" id="UP000276133">
    <property type="component" value="Unassembled WGS sequence"/>
</dbReference>
<comment type="caution">
    <text evidence="1">The sequence shown here is derived from an EMBL/GenBank/DDBJ whole genome shotgun (WGS) entry which is preliminary data.</text>
</comment>
<protein>
    <submittedName>
        <fullName evidence="1">Uncharacterized protein</fullName>
    </submittedName>
</protein>
<accession>A0A3M7PAM6</accession>